<protein>
    <submittedName>
        <fullName evidence="2">Uncharacterized protein</fullName>
    </submittedName>
</protein>
<evidence type="ECO:0000256" key="1">
    <source>
        <dbReference type="SAM" id="Phobius"/>
    </source>
</evidence>
<proteinExistence type="predicted"/>
<keyword evidence="1" id="KW-0812">Transmembrane</keyword>
<sequence>MRYMQVVIHVGVVCYALIIGQYLSNLFNVMKNKLTNLIILSLLALTTISCSNQEDDLLKLENGLYIQVSLEDAFNSLEVYPPKADFDAEITLLRSDGVVTALNYPLSMSFQDGRYISRSIPVPPADYKLTKFTIHRLEKVQLISAPHFAVTYKINSTKNCTFRTSAGGRTVLDVRCLSLSFLETQAEGSAGQVNQLTEASGFYLFINRCNAGNRENFHEVLSYEFTAYTADAEQNPVDVLATGNNLNSQEQPEPVYIALPTDYSNGVILELQPIGEENTVLIIPVPKKEIDKYVNGEVDYVHLEIGCDS</sequence>
<comment type="caution">
    <text evidence="2">The sequence shown here is derived from an EMBL/GenBank/DDBJ whole genome shotgun (WGS) entry which is preliminary data.</text>
</comment>
<organism evidence="2 3">
    <name type="scientific">Prolixibacter denitrificans</name>
    <dbReference type="NCBI Taxonomy" id="1541063"/>
    <lineage>
        <taxon>Bacteria</taxon>
        <taxon>Pseudomonadati</taxon>
        <taxon>Bacteroidota</taxon>
        <taxon>Bacteroidia</taxon>
        <taxon>Marinilabiliales</taxon>
        <taxon>Prolixibacteraceae</taxon>
        <taxon>Prolixibacter</taxon>
    </lineage>
</organism>
<dbReference type="AlphaFoldDB" id="A0A2P8CKL3"/>
<evidence type="ECO:0000313" key="2">
    <source>
        <dbReference type="EMBL" id="PSK85500.1"/>
    </source>
</evidence>
<keyword evidence="1" id="KW-0472">Membrane</keyword>
<dbReference type="EMBL" id="PYGC01000001">
    <property type="protein sequence ID" value="PSK85500.1"/>
    <property type="molecule type" value="Genomic_DNA"/>
</dbReference>
<name>A0A2P8CKL3_9BACT</name>
<evidence type="ECO:0000313" key="3">
    <source>
        <dbReference type="Proteomes" id="UP000240621"/>
    </source>
</evidence>
<keyword evidence="1" id="KW-1133">Transmembrane helix</keyword>
<reference evidence="2 3" key="1">
    <citation type="submission" date="2018-03" db="EMBL/GenBank/DDBJ databases">
        <title>Genomic Encyclopedia of Archaeal and Bacterial Type Strains, Phase II (KMG-II): from individual species to whole genera.</title>
        <authorList>
            <person name="Goeker M."/>
        </authorList>
    </citation>
    <scope>NUCLEOTIDE SEQUENCE [LARGE SCALE GENOMIC DNA]</scope>
    <source>
        <strain evidence="2 3">DSM 27267</strain>
    </source>
</reference>
<gene>
    <name evidence="2" type="ORF">CLV93_101458</name>
</gene>
<feature type="transmembrane region" description="Helical" evidence="1">
    <location>
        <begin position="6"/>
        <end position="24"/>
    </location>
</feature>
<dbReference type="Proteomes" id="UP000240621">
    <property type="component" value="Unassembled WGS sequence"/>
</dbReference>
<accession>A0A2P8CKL3</accession>